<gene>
    <name evidence="1" type="ORF">MSPICULIGERA_LOCUS19502</name>
</gene>
<dbReference type="EMBL" id="CATQJA010002663">
    <property type="protein sequence ID" value="CAJ0581340.1"/>
    <property type="molecule type" value="Genomic_DNA"/>
</dbReference>
<dbReference type="PROSITE" id="PS51257">
    <property type="entry name" value="PROKAR_LIPOPROTEIN"/>
    <property type="match status" value="1"/>
</dbReference>
<accession>A0AA36D5M8</accession>
<evidence type="ECO:0000313" key="2">
    <source>
        <dbReference type="Proteomes" id="UP001177023"/>
    </source>
</evidence>
<feature type="non-terminal residue" evidence="1">
    <location>
        <position position="1"/>
    </location>
</feature>
<proteinExistence type="predicted"/>
<reference evidence="1" key="1">
    <citation type="submission" date="2023-06" db="EMBL/GenBank/DDBJ databases">
        <authorList>
            <person name="Delattre M."/>
        </authorList>
    </citation>
    <scope>NUCLEOTIDE SEQUENCE</scope>
    <source>
        <strain evidence="1">AF72</strain>
    </source>
</reference>
<dbReference type="AlphaFoldDB" id="A0AA36D5M8"/>
<keyword evidence="2" id="KW-1185">Reference proteome</keyword>
<evidence type="ECO:0000313" key="1">
    <source>
        <dbReference type="EMBL" id="CAJ0581340.1"/>
    </source>
</evidence>
<protein>
    <submittedName>
        <fullName evidence="1">Uncharacterized protein</fullName>
    </submittedName>
</protein>
<comment type="caution">
    <text evidence="1">The sequence shown here is derived from an EMBL/GenBank/DDBJ whole genome shotgun (WGS) entry which is preliminary data.</text>
</comment>
<dbReference type="Proteomes" id="UP001177023">
    <property type="component" value="Unassembled WGS sequence"/>
</dbReference>
<sequence>MHKFVLLLLFVSLGASSCSSFIAYMDSSMCVNLQCEWRGAGKNCKSVISVYDAYSRQALQKNNSCPTAWEFLNKDETDADLLLRLQRRYPVNTFTVVKDLTLEDGCQEKRLCCNADRMYANADHDEWRGRLLNPISRRRPRTRC</sequence>
<organism evidence="1 2">
    <name type="scientific">Mesorhabditis spiculigera</name>
    <dbReference type="NCBI Taxonomy" id="96644"/>
    <lineage>
        <taxon>Eukaryota</taxon>
        <taxon>Metazoa</taxon>
        <taxon>Ecdysozoa</taxon>
        <taxon>Nematoda</taxon>
        <taxon>Chromadorea</taxon>
        <taxon>Rhabditida</taxon>
        <taxon>Rhabditina</taxon>
        <taxon>Rhabditomorpha</taxon>
        <taxon>Rhabditoidea</taxon>
        <taxon>Rhabditidae</taxon>
        <taxon>Mesorhabditinae</taxon>
        <taxon>Mesorhabditis</taxon>
    </lineage>
</organism>
<name>A0AA36D5M8_9BILA</name>